<evidence type="ECO:0000313" key="1">
    <source>
        <dbReference type="EMBL" id="KAK5812499.1"/>
    </source>
</evidence>
<comment type="caution">
    <text evidence="1">The sequence shown here is derived from an EMBL/GenBank/DDBJ whole genome shotgun (WGS) entry which is preliminary data.</text>
</comment>
<gene>
    <name evidence="1" type="ORF">PVK06_027930</name>
</gene>
<sequence length="157" mass="18617">MEALRAALEECQLMDVGFSCVWFTWERGNSAVTNIQERLDRRVVNEAWFSAFPHAQIAKDAWDSMQGLLPDKLEDLKQKISQWAFQIKKNRQGVKQHLHRKLDRLLEEDRINENLAEIINTKIHLNQEINKDEVYCKQRARANWLKLGDRNTAFFHR</sequence>
<accession>A0ABR0P420</accession>
<dbReference type="Proteomes" id="UP001358586">
    <property type="component" value="Chromosome 8"/>
</dbReference>
<evidence type="ECO:0008006" key="3">
    <source>
        <dbReference type="Google" id="ProtNLM"/>
    </source>
</evidence>
<reference evidence="1 2" key="1">
    <citation type="submission" date="2023-03" db="EMBL/GenBank/DDBJ databases">
        <title>WGS of Gossypium arboreum.</title>
        <authorList>
            <person name="Yu D."/>
        </authorList>
    </citation>
    <scope>NUCLEOTIDE SEQUENCE [LARGE SCALE GENOMIC DNA]</scope>
    <source>
        <tissue evidence="1">Leaf</tissue>
    </source>
</reference>
<dbReference type="EMBL" id="JARKNE010000008">
    <property type="protein sequence ID" value="KAK5812499.1"/>
    <property type="molecule type" value="Genomic_DNA"/>
</dbReference>
<protein>
    <recommendedName>
        <fullName evidence="3">Reverse transcriptase</fullName>
    </recommendedName>
</protein>
<proteinExistence type="predicted"/>
<evidence type="ECO:0000313" key="2">
    <source>
        <dbReference type="Proteomes" id="UP001358586"/>
    </source>
</evidence>
<keyword evidence="2" id="KW-1185">Reference proteome</keyword>
<name>A0ABR0P420_GOSAR</name>
<organism evidence="1 2">
    <name type="scientific">Gossypium arboreum</name>
    <name type="common">Tree cotton</name>
    <name type="synonym">Gossypium nanking</name>
    <dbReference type="NCBI Taxonomy" id="29729"/>
    <lineage>
        <taxon>Eukaryota</taxon>
        <taxon>Viridiplantae</taxon>
        <taxon>Streptophyta</taxon>
        <taxon>Embryophyta</taxon>
        <taxon>Tracheophyta</taxon>
        <taxon>Spermatophyta</taxon>
        <taxon>Magnoliopsida</taxon>
        <taxon>eudicotyledons</taxon>
        <taxon>Gunneridae</taxon>
        <taxon>Pentapetalae</taxon>
        <taxon>rosids</taxon>
        <taxon>malvids</taxon>
        <taxon>Malvales</taxon>
        <taxon>Malvaceae</taxon>
        <taxon>Malvoideae</taxon>
        <taxon>Gossypium</taxon>
    </lineage>
</organism>